<reference evidence="3 4" key="1">
    <citation type="journal article" date="2017" name="Front. Microbiol.">
        <title>Phaeobacter piscinae sp. nov., a species of the Roseobacter group and potential aquaculture probiont.</title>
        <authorList>
            <person name="Sonnenschein E.C."/>
            <person name="Phippen C.B.W."/>
            <person name="Nielsen K.F."/>
            <person name="Mateiu R.V."/>
            <person name="Melchiorsen J."/>
            <person name="Gram L."/>
            <person name="Overmann J."/>
            <person name="Freese H.M."/>
        </authorList>
    </citation>
    <scope>NUCLEOTIDE SEQUENCE [LARGE SCALE GENOMIC DNA]</scope>
    <source>
        <strain evidence="3 4">P88</strain>
    </source>
</reference>
<dbReference type="Proteomes" id="UP000236447">
    <property type="component" value="Chromosome"/>
</dbReference>
<dbReference type="InterPro" id="IPR054382">
    <property type="entry name" value="wHTH_alphaproteobact"/>
</dbReference>
<dbReference type="EMBL" id="CP010705">
    <property type="protein sequence ID" value="AUQ95614.1"/>
    <property type="molecule type" value="Genomic_DNA"/>
</dbReference>
<sequence>MATNRWAKAPYEITTSTGSKHIVHIGGRVRWAIEELRKAGGAGRTGREALGPRWAAYMFDAKEGHGIPIRDEWEAHGGEHPGRHKRWFLDCQIRPIPPQEGGRAT</sequence>
<reference evidence="4 5" key="2">
    <citation type="journal article" date="2017" name="Genome Biol. Evol.">
        <title>Trajectories and Drivers of Genome Evolution in Surface-Associated Marine Phaeobacter.</title>
        <authorList>
            <person name="Freese H.M."/>
            <person name="Sikorski J."/>
            <person name="Bunk B."/>
            <person name="Scheuner C."/>
            <person name="Meier-Kolthoff J.P."/>
            <person name="Sproer C."/>
            <person name="Gram L."/>
            <person name="Overmann J."/>
        </authorList>
    </citation>
    <scope>NUCLEOTIDE SEQUENCE [LARGE SCALE GENOMIC DNA]</scope>
    <source>
        <strain evidence="2 5">P66</strain>
        <strain evidence="3 4">P88</strain>
    </source>
</reference>
<dbReference type="AlphaFoldDB" id="A0A2I7IGK3"/>
<evidence type="ECO:0000313" key="2">
    <source>
        <dbReference type="EMBL" id="AUQ95614.1"/>
    </source>
</evidence>
<dbReference type="RefSeq" id="WP_014873865.1">
    <property type="nucleotide sequence ID" value="NZ_CP010599.1"/>
</dbReference>
<evidence type="ECO:0000259" key="1">
    <source>
        <dbReference type="Pfam" id="PF22324"/>
    </source>
</evidence>
<feature type="domain" description="Winged helix" evidence="1">
    <location>
        <begin position="24"/>
        <end position="95"/>
    </location>
</feature>
<organism evidence="3 4">
    <name type="scientific">Phaeobacter inhibens</name>
    <dbReference type="NCBI Taxonomy" id="221822"/>
    <lineage>
        <taxon>Bacteria</taxon>
        <taxon>Pseudomonadati</taxon>
        <taxon>Pseudomonadota</taxon>
        <taxon>Alphaproteobacteria</taxon>
        <taxon>Rhodobacterales</taxon>
        <taxon>Roseobacteraceae</taxon>
        <taxon>Phaeobacter</taxon>
    </lineage>
</organism>
<dbReference type="Pfam" id="PF22324">
    <property type="entry name" value="HTH_91"/>
    <property type="match status" value="1"/>
</dbReference>
<accession>A0A2I7IGK3</accession>
<evidence type="ECO:0000313" key="4">
    <source>
        <dbReference type="Proteomes" id="UP000236447"/>
    </source>
</evidence>
<name>A0A2I7IGK3_9RHOB</name>
<gene>
    <name evidence="2" type="ORF">PhaeoP66_02857</name>
    <name evidence="3" type="ORF">PhaeoP88_00516</name>
</gene>
<reference evidence="2 5" key="3">
    <citation type="journal article" date="2017" name="Int. J. Syst. Evol. Microbiol.">
        <title>Adaptation of Surface-Associated Bacteria to the Open Ocean: A Genomically Distinct Subpopulation of Phaeobacter gallaeciensis Colonizes Pacific Mesozooplankton.</title>
        <authorList>
            <person name="Freese H.M."/>
            <person name="Methner A."/>
            <person name="Overmann J."/>
        </authorList>
    </citation>
    <scope>NUCLEOTIDE SEQUENCE [LARGE SCALE GENOMIC DNA]</scope>
    <source>
        <strain evidence="2 5">P66</strain>
    </source>
</reference>
<evidence type="ECO:0000313" key="3">
    <source>
        <dbReference type="EMBL" id="AUQ97913.1"/>
    </source>
</evidence>
<protein>
    <recommendedName>
        <fullName evidence="1">Winged helix domain-containing protein</fullName>
    </recommendedName>
</protein>
<dbReference type="Proteomes" id="UP000236536">
    <property type="component" value="Chromosome"/>
</dbReference>
<dbReference type="EMBL" id="CP010725">
    <property type="protein sequence ID" value="AUQ97913.1"/>
    <property type="molecule type" value="Genomic_DNA"/>
</dbReference>
<evidence type="ECO:0000313" key="5">
    <source>
        <dbReference type="Proteomes" id="UP000236536"/>
    </source>
</evidence>
<keyword evidence="5" id="KW-1185">Reference proteome</keyword>
<proteinExistence type="predicted"/>